<name>A0A512NBJ8_9HYPH</name>
<dbReference type="InterPro" id="IPR001054">
    <property type="entry name" value="A/G_cyclase"/>
</dbReference>
<dbReference type="GO" id="GO:0006171">
    <property type="term" value="P:cAMP biosynthetic process"/>
    <property type="evidence" value="ECO:0007669"/>
    <property type="project" value="TreeGrafter"/>
</dbReference>
<dbReference type="Gene3D" id="1.25.40.10">
    <property type="entry name" value="Tetratricopeptide repeat domain"/>
    <property type="match status" value="2"/>
</dbReference>
<evidence type="ECO:0000313" key="3">
    <source>
        <dbReference type="EMBL" id="GEP56331.1"/>
    </source>
</evidence>
<dbReference type="CDD" id="cd07302">
    <property type="entry name" value="CHD"/>
    <property type="match status" value="1"/>
</dbReference>
<dbReference type="SUPFAM" id="SSF55073">
    <property type="entry name" value="Nucleotide cyclase"/>
    <property type="match status" value="1"/>
</dbReference>
<dbReference type="OrthoDB" id="9807521at2"/>
<dbReference type="Gene3D" id="3.40.50.10070">
    <property type="entry name" value="TolB, N-terminal domain"/>
    <property type="match status" value="1"/>
</dbReference>
<dbReference type="Proteomes" id="UP000321058">
    <property type="component" value="Unassembled WGS sequence"/>
</dbReference>
<dbReference type="GO" id="GO:0004016">
    <property type="term" value="F:adenylate cyclase activity"/>
    <property type="evidence" value="ECO:0007669"/>
    <property type="project" value="UniProtKB-ARBA"/>
</dbReference>
<dbReference type="SUPFAM" id="SSF48452">
    <property type="entry name" value="TPR-like"/>
    <property type="match status" value="1"/>
</dbReference>
<dbReference type="PANTHER" id="PTHR43081">
    <property type="entry name" value="ADENYLATE CYCLASE, TERMINAL-DIFFERENTIATION SPECIFIC-RELATED"/>
    <property type="match status" value="1"/>
</dbReference>
<dbReference type="AlphaFoldDB" id="A0A512NBJ8"/>
<evidence type="ECO:0000313" key="4">
    <source>
        <dbReference type="Proteomes" id="UP000321058"/>
    </source>
</evidence>
<organism evidence="3 4">
    <name type="scientific">Reyranella soli</name>
    <dbReference type="NCBI Taxonomy" id="1230389"/>
    <lineage>
        <taxon>Bacteria</taxon>
        <taxon>Pseudomonadati</taxon>
        <taxon>Pseudomonadota</taxon>
        <taxon>Alphaproteobacteria</taxon>
        <taxon>Hyphomicrobiales</taxon>
        <taxon>Reyranellaceae</taxon>
        <taxon>Reyranella</taxon>
    </lineage>
</organism>
<dbReference type="PANTHER" id="PTHR43081:SF19">
    <property type="entry name" value="PH-SENSITIVE ADENYLATE CYCLASE RV1264"/>
    <property type="match status" value="1"/>
</dbReference>
<dbReference type="PROSITE" id="PS50005">
    <property type="entry name" value="TPR"/>
    <property type="match status" value="1"/>
</dbReference>
<dbReference type="InterPro" id="IPR029787">
    <property type="entry name" value="Nucleotide_cyclase"/>
</dbReference>
<dbReference type="InterPro" id="IPR011990">
    <property type="entry name" value="TPR-like_helical_dom_sf"/>
</dbReference>
<proteinExistence type="predicted"/>
<dbReference type="RefSeq" id="WP_147150396.1">
    <property type="nucleotide sequence ID" value="NZ_BKAJ01000061.1"/>
</dbReference>
<reference evidence="3 4" key="1">
    <citation type="submission" date="2019-07" db="EMBL/GenBank/DDBJ databases">
        <title>Whole genome shotgun sequence of Reyranella soli NBRC 108950.</title>
        <authorList>
            <person name="Hosoyama A."/>
            <person name="Uohara A."/>
            <person name="Ohji S."/>
            <person name="Ichikawa N."/>
        </authorList>
    </citation>
    <scope>NUCLEOTIDE SEQUENCE [LARGE SCALE GENOMIC DNA]</scope>
    <source>
        <strain evidence="3 4">NBRC 108950</strain>
    </source>
</reference>
<comment type="caution">
    <text evidence="3">The sequence shown here is derived from an EMBL/GenBank/DDBJ whole genome shotgun (WGS) entry which is preliminary data.</text>
</comment>
<dbReference type="Gene3D" id="3.30.70.1230">
    <property type="entry name" value="Nucleotide cyclase"/>
    <property type="match status" value="1"/>
</dbReference>
<feature type="domain" description="Guanylate cyclase" evidence="2">
    <location>
        <begin position="13"/>
        <end position="128"/>
    </location>
</feature>
<dbReference type="SMART" id="SM00028">
    <property type="entry name" value="TPR"/>
    <property type="match status" value="3"/>
</dbReference>
<evidence type="ECO:0000259" key="2">
    <source>
        <dbReference type="PROSITE" id="PS50125"/>
    </source>
</evidence>
<sequence>MEDDQRTKRRLAAILAADVAGYSRLMSRDEEGTLHRLKSHLGELIEPHIAAHRGRIVKRTGDGLLVDFVSAVEAVRCAVAIQAGMADRNRGAPDDARIEFRIGINMGDVIIEGEDIYGDGVNIAARLETLAEPGAIFVSRAVRDSVRDKLGIELEDLGEKSVKNIARPVRVFRIGRANGKTRPAAPAVPDKPSIAVLPFTNMSGDAEQEYFSDGISEDLITDLSKVQALFVIARNSSFTYKGRSVKVQEVGRELGVRFVLEGSIRKAGNRVRITAQLVDAQSGGHLWADRFDRELTDIFATQDEVVHKIVEALAVKLSRVEEQDLKRGGTKNLEAYESWLRARQLLGIGTRETIAQAKALHRRALELDPNFTAPHVGLAFASVSDYVNAWIPDPQSALAEGERWARRALELDERQPGGHVAMGNVRVWQRRHDDALTELHRAVELDHNYAQGHALLGMALMYSGHHKQALESIAVAMRLDPLYPNILLHLAAQAHFSMGQDEIAAGYLVERIARNPNTDASRMLLAASYGHLGRTEEASEAWAGLLQVNPGFSLQQREGVLPYKDARDFQRILDGLAKAGLP</sequence>
<dbReference type="Pfam" id="PF00211">
    <property type="entry name" value="Guanylate_cyc"/>
    <property type="match status" value="1"/>
</dbReference>
<dbReference type="PROSITE" id="PS50125">
    <property type="entry name" value="GUANYLATE_CYCLASE_2"/>
    <property type="match status" value="1"/>
</dbReference>
<keyword evidence="1" id="KW-0802">TPR repeat</keyword>
<dbReference type="GO" id="GO:0035556">
    <property type="term" value="P:intracellular signal transduction"/>
    <property type="evidence" value="ECO:0007669"/>
    <property type="project" value="InterPro"/>
</dbReference>
<evidence type="ECO:0000256" key="1">
    <source>
        <dbReference type="PROSITE-ProRule" id="PRU00339"/>
    </source>
</evidence>
<feature type="repeat" description="TPR" evidence="1">
    <location>
        <begin position="450"/>
        <end position="483"/>
    </location>
</feature>
<dbReference type="InterPro" id="IPR019734">
    <property type="entry name" value="TPR_rpt"/>
</dbReference>
<dbReference type="InterPro" id="IPR050697">
    <property type="entry name" value="Adenylyl/Guanylyl_Cyclase_3/4"/>
</dbReference>
<keyword evidence="4" id="KW-1185">Reference proteome</keyword>
<protein>
    <submittedName>
        <fullName evidence="3">Guanylyl cyclase</fullName>
    </submittedName>
</protein>
<accession>A0A512NBJ8</accession>
<gene>
    <name evidence="3" type="ORF">RSO01_34970</name>
</gene>
<dbReference type="EMBL" id="BKAJ01000061">
    <property type="protein sequence ID" value="GEP56331.1"/>
    <property type="molecule type" value="Genomic_DNA"/>
</dbReference>